<evidence type="ECO:0000256" key="1">
    <source>
        <dbReference type="RuleBase" id="RU003651"/>
    </source>
</evidence>
<dbReference type="STRING" id="43335.A0A4U5NRE1"/>
<dbReference type="InterPro" id="IPR003959">
    <property type="entry name" value="ATPase_AAA_core"/>
</dbReference>
<dbReference type="EMBL" id="RCHU01000951">
    <property type="protein sequence ID" value="TKR85333.1"/>
    <property type="molecule type" value="Genomic_DNA"/>
</dbReference>
<feature type="compositionally biased region" description="Basic and acidic residues" evidence="2">
    <location>
        <begin position="50"/>
        <end position="74"/>
    </location>
</feature>
<protein>
    <recommendedName>
        <fullName evidence="3">ATPase AAA-type core domain-containing protein</fullName>
    </recommendedName>
</protein>
<dbReference type="SUPFAM" id="SSF52540">
    <property type="entry name" value="P-loop containing nucleoside triphosphate hydrolases"/>
    <property type="match status" value="1"/>
</dbReference>
<dbReference type="PANTHER" id="PTHR48470:SF1">
    <property type="entry name" value="CELL DIVISION CONTROL PROTEIN 48 C ISOFORM 1"/>
    <property type="match status" value="1"/>
</dbReference>
<dbReference type="InterPro" id="IPR055278">
    <property type="entry name" value="CDC48c"/>
</dbReference>
<feature type="compositionally biased region" description="Low complexity" evidence="2">
    <location>
        <begin position="28"/>
        <end position="47"/>
    </location>
</feature>
<dbReference type="InterPro" id="IPR003960">
    <property type="entry name" value="ATPase_AAA_CS"/>
</dbReference>
<keyword evidence="1" id="KW-0067">ATP-binding</keyword>
<dbReference type="PANTHER" id="PTHR48470">
    <property type="entry name" value="CELL DIVISION CONTROL PROTEIN 48 C ISOFORM 1"/>
    <property type="match status" value="1"/>
</dbReference>
<dbReference type="PROSITE" id="PS00674">
    <property type="entry name" value="AAA"/>
    <property type="match status" value="1"/>
</dbReference>
<organism evidence="4">
    <name type="scientific">Populus alba</name>
    <name type="common">White poplar</name>
    <dbReference type="NCBI Taxonomy" id="43335"/>
    <lineage>
        <taxon>Eukaryota</taxon>
        <taxon>Viridiplantae</taxon>
        <taxon>Streptophyta</taxon>
        <taxon>Embryophyta</taxon>
        <taxon>Tracheophyta</taxon>
        <taxon>Spermatophyta</taxon>
        <taxon>Magnoliopsida</taxon>
        <taxon>eudicotyledons</taxon>
        <taxon>Gunneridae</taxon>
        <taxon>Pentapetalae</taxon>
        <taxon>rosids</taxon>
        <taxon>fabids</taxon>
        <taxon>Malpighiales</taxon>
        <taxon>Salicaceae</taxon>
        <taxon>Saliceae</taxon>
        <taxon>Populus</taxon>
    </lineage>
</organism>
<dbReference type="Pfam" id="PF00004">
    <property type="entry name" value="AAA"/>
    <property type="match status" value="1"/>
</dbReference>
<sequence>MRVKRNLMQIENAYSRRRSRNRGPILVSSSDTESSSESDSGSDSSTSLEPPKKESITSKVDMIERNRGVGKQKGEDLEVSLGKLKGGLGEDAKGKEGGPRFKDLGGLSGILEEVGNGGVFAITKLAHAIANETGVPFYKISATEVVSGVSEIRLLAGYNSIITLFVMILARKNHLMTVQVQKAPIELPGNVLVIGATNRPDAVDPALRRPGRFDRRD</sequence>
<evidence type="ECO:0000313" key="4">
    <source>
        <dbReference type="EMBL" id="TKR85333.1"/>
    </source>
</evidence>
<gene>
    <name evidence="4" type="ORF">D5086_0000248920</name>
</gene>
<keyword evidence="1" id="KW-0547">Nucleotide-binding</keyword>
<accession>A0A4U5NRE1</accession>
<comment type="similarity">
    <text evidence="1">Belongs to the AAA ATPase family.</text>
</comment>
<comment type="caution">
    <text evidence="4">The sequence shown here is derived from an EMBL/GenBank/DDBJ whole genome shotgun (WGS) entry which is preliminary data.</text>
</comment>
<proteinExistence type="inferred from homology"/>
<name>A0A4U5NRE1_POPAL</name>
<dbReference type="AlphaFoldDB" id="A0A4U5NRE1"/>
<evidence type="ECO:0000256" key="2">
    <source>
        <dbReference type="SAM" id="MobiDB-lite"/>
    </source>
</evidence>
<feature type="region of interest" description="Disordered" evidence="2">
    <location>
        <begin position="1"/>
        <end position="74"/>
    </location>
</feature>
<dbReference type="InterPro" id="IPR027417">
    <property type="entry name" value="P-loop_NTPase"/>
</dbReference>
<reference evidence="4" key="1">
    <citation type="submission" date="2018-10" db="EMBL/GenBank/DDBJ databases">
        <title>Population genomic analysis revealed the cold adaptation of white poplar.</title>
        <authorList>
            <person name="Liu Y.-J."/>
        </authorList>
    </citation>
    <scope>NUCLEOTIDE SEQUENCE [LARGE SCALE GENOMIC DNA]</scope>
    <source>
        <strain evidence="4">PAL-ZL1</strain>
    </source>
</reference>
<dbReference type="GO" id="GO:0016887">
    <property type="term" value="F:ATP hydrolysis activity"/>
    <property type="evidence" value="ECO:0007669"/>
    <property type="project" value="InterPro"/>
</dbReference>
<dbReference type="Gene3D" id="3.40.50.300">
    <property type="entry name" value="P-loop containing nucleotide triphosphate hydrolases"/>
    <property type="match status" value="1"/>
</dbReference>
<feature type="domain" description="ATPase AAA-type core" evidence="3">
    <location>
        <begin position="123"/>
        <end position="216"/>
    </location>
</feature>
<dbReference type="GO" id="GO:0005524">
    <property type="term" value="F:ATP binding"/>
    <property type="evidence" value="ECO:0007669"/>
    <property type="project" value="UniProtKB-KW"/>
</dbReference>
<evidence type="ECO:0000259" key="3">
    <source>
        <dbReference type="Pfam" id="PF00004"/>
    </source>
</evidence>